<dbReference type="EMBL" id="LUGG01000013">
    <property type="protein sequence ID" value="OBZ70790.1"/>
    <property type="molecule type" value="Genomic_DNA"/>
</dbReference>
<dbReference type="STRING" id="5627.A0A1C7M1I0"/>
<dbReference type="Proteomes" id="UP000092993">
    <property type="component" value="Unassembled WGS sequence"/>
</dbReference>
<organism evidence="3 4">
    <name type="scientific">Grifola frondosa</name>
    <name type="common">Maitake</name>
    <name type="synonym">Polyporus frondosus</name>
    <dbReference type="NCBI Taxonomy" id="5627"/>
    <lineage>
        <taxon>Eukaryota</taxon>
        <taxon>Fungi</taxon>
        <taxon>Dikarya</taxon>
        <taxon>Basidiomycota</taxon>
        <taxon>Agaricomycotina</taxon>
        <taxon>Agaricomycetes</taxon>
        <taxon>Polyporales</taxon>
        <taxon>Grifolaceae</taxon>
        <taxon>Grifola</taxon>
    </lineage>
</organism>
<protein>
    <recommendedName>
        <fullName evidence="2">DUF7770 domain-containing protein</fullName>
    </recommendedName>
</protein>
<reference evidence="3 4" key="1">
    <citation type="submission" date="2016-03" db="EMBL/GenBank/DDBJ databases">
        <title>Whole genome sequencing of Grifola frondosa 9006-11.</title>
        <authorList>
            <person name="Min B."/>
            <person name="Park H."/>
            <person name="Kim J.-G."/>
            <person name="Cho H."/>
            <person name="Oh Y.-L."/>
            <person name="Kong W.-S."/>
            <person name="Choi I.-G."/>
        </authorList>
    </citation>
    <scope>NUCLEOTIDE SEQUENCE [LARGE SCALE GENOMIC DNA]</scope>
    <source>
        <strain evidence="3 4">9006-11</strain>
    </source>
</reference>
<accession>A0A1C7M1I0</accession>
<dbReference type="AlphaFoldDB" id="A0A1C7M1I0"/>
<dbReference type="Pfam" id="PF24968">
    <property type="entry name" value="DUF7770"/>
    <property type="match status" value="1"/>
</dbReference>
<evidence type="ECO:0000313" key="4">
    <source>
        <dbReference type="Proteomes" id="UP000092993"/>
    </source>
</evidence>
<keyword evidence="4" id="KW-1185">Reference proteome</keyword>
<name>A0A1C7M1I0_GRIFR</name>
<dbReference type="InterPro" id="IPR056672">
    <property type="entry name" value="DUF7770"/>
</dbReference>
<feature type="compositionally biased region" description="Polar residues" evidence="1">
    <location>
        <begin position="14"/>
        <end position="24"/>
    </location>
</feature>
<sequence length="159" mass="17510">MSRDAKMNFGESMGPSTLQATSDLPSRSSIFGSKAITEEALQLQVDRIIIGGDETPDGKNFHFGLSLISLTNGQCIHFDPRPSFLDLNDPNIGIVAVEWRDHNHSQTNVNTPAFTMDTLNMPTAAAICRLVLEEKKLDQYRFTARGPGAAIGVLLYWRS</sequence>
<feature type="domain" description="DUF7770" evidence="2">
    <location>
        <begin position="57"/>
        <end position="148"/>
    </location>
</feature>
<feature type="region of interest" description="Disordered" evidence="1">
    <location>
        <begin position="1"/>
        <end position="24"/>
    </location>
</feature>
<gene>
    <name evidence="3" type="ORF">A0H81_09296</name>
</gene>
<evidence type="ECO:0000313" key="3">
    <source>
        <dbReference type="EMBL" id="OBZ70790.1"/>
    </source>
</evidence>
<evidence type="ECO:0000259" key="2">
    <source>
        <dbReference type="Pfam" id="PF24968"/>
    </source>
</evidence>
<proteinExistence type="predicted"/>
<evidence type="ECO:0000256" key="1">
    <source>
        <dbReference type="SAM" id="MobiDB-lite"/>
    </source>
</evidence>
<comment type="caution">
    <text evidence="3">The sequence shown here is derived from an EMBL/GenBank/DDBJ whole genome shotgun (WGS) entry which is preliminary data.</text>
</comment>